<dbReference type="SUPFAM" id="SSF51735">
    <property type="entry name" value="NAD(P)-binding Rossmann-fold domains"/>
    <property type="match status" value="1"/>
</dbReference>
<evidence type="ECO:0000313" key="5">
    <source>
        <dbReference type="EMBL" id="CAB4835925.1"/>
    </source>
</evidence>
<dbReference type="EMBL" id="CAESGF010000032">
    <property type="protein sequence ID" value="CAB4365447.1"/>
    <property type="molecule type" value="Genomic_DNA"/>
</dbReference>
<proteinExistence type="predicted"/>
<dbReference type="InterPro" id="IPR036291">
    <property type="entry name" value="NAD(P)-bd_dom_sf"/>
</dbReference>
<evidence type="ECO:0000256" key="1">
    <source>
        <dbReference type="ARBA" id="ARBA00023027"/>
    </source>
</evidence>
<dbReference type="EMBL" id="CAFBIY010000019">
    <property type="protein sequence ID" value="CAB4847705.1"/>
    <property type="molecule type" value="Genomic_DNA"/>
</dbReference>
<protein>
    <submittedName>
        <fullName evidence="8">Unannotated protein</fullName>
    </submittedName>
</protein>
<dbReference type="Gene3D" id="3.90.25.10">
    <property type="entry name" value="UDP-galactose 4-epimerase, domain 1"/>
    <property type="match status" value="1"/>
</dbReference>
<accession>A0A6J7PVV5</accession>
<organism evidence="8">
    <name type="scientific">freshwater metagenome</name>
    <dbReference type="NCBI Taxonomy" id="449393"/>
    <lineage>
        <taxon>unclassified sequences</taxon>
        <taxon>metagenomes</taxon>
        <taxon>ecological metagenomes</taxon>
    </lineage>
</organism>
<evidence type="ECO:0000313" key="7">
    <source>
        <dbReference type="EMBL" id="CAB4956723.1"/>
    </source>
</evidence>
<dbReference type="PANTHER" id="PTHR43574">
    <property type="entry name" value="EPIMERASE-RELATED"/>
    <property type="match status" value="1"/>
</dbReference>
<dbReference type="InterPro" id="IPR001509">
    <property type="entry name" value="Epimerase_deHydtase"/>
</dbReference>
<evidence type="ECO:0000259" key="2">
    <source>
        <dbReference type="Pfam" id="PF01370"/>
    </source>
</evidence>
<dbReference type="Pfam" id="PF01370">
    <property type="entry name" value="Epimerase"/>
    <property type="match status" value="1"/>
</dbReference>
<name>A0A6J7PVV5_9ZZZZ</name>
<dbReference type="EMBL" id="CAEZYF010000032">
    <property type="protein sequence ID" value="CAB4745443.1"/>
    <property type="molecule type" value="Genomic_DNA"/>
</dbReference>
<keyword evidence="1" id="KW-0520">NAD</keyword>
<dbReference type="AlphaFoldDB" id="A0A6J7PVV5"/>
<dbReference type="EMBL" id="CAFAAV010000349">
    <property type="protein sequence ID" value="CAB4835925.1"/>
    <property type="molecule type" value="Genomic_DNA"/>
</dbReference>
<dbReference type="EMBL" id="CAFBMT010000033">
    <property type="protein sequence ID" value="CAB4956723.1"/>
    <property type="molecule type" value="Genomic_DNA"/>
</dbReference>
<evidence type="ECO:0000313" key="4">
    <source>
        <dbReference type="EMBL" id="CAB4745443.1"/>
    </source>
</evidence>
<evidence type="ECO:0000313" key="6">
    <source>
        <dbReference type="EMBL" id="CAB4847705.1"/>
    </source>
</evidence>
<dbReference type="EMBL" id="CAFBOL010000103">
    <property type="protein sequence ID" value="CAB5009600.1"/>
    <property type="molecule type" value="Genomic_DNA"/>
</dbReference>
<evidence type="ECO:0000313" key="3">
    <source>
        <dbReference type="EMBL" id="CAB4365447.1"/>
    </source>
</evidence>
<dbReference type="Gene3D" id="3.40.50.720">
    <property type="entry name" value="NAD(P)-binding Rossmann-like Domain"/>
    <property type="match status" value="1"/>
</dbReference>
<gene>
    <name evidence="4" type="ORF">UFOPK2656_03198</name>
    <name evidence="5" type="ORF">UFOPK3099_02932</name>
    <name evidence="6" type="ORF">UFOPK3267_00534</name>
    <name evidence="7" type="ORF">UFOPK3651_03232</name>
    <name evidence="8" type="ORF">UFOPK3931_02736</name>
    <name evidence="3" type="ORF">UFOPK4189_03192</name>
</gene>
<feature type="domain" description="NAD-dependent epimerase/dehydratase" evidence="2">
    <location>
        <begin position="6"/>
        <end position="251"/>
    </location>
</feature>
<sequence length="332" mass="36524">MTVDAVVSGAGGFIGGHLVRALTLEGRTVRAVDRKPLAHWCQNLQYPGVETVVVDVSTLDGARAALAGGANEVYHLAADMGGMGFIEQHKVECMLSVLSSTHMLMAAHEVQADRYFYASSACVYRADKQTSADVVPLREVDVYPAMPEDGYGWEKLFSERMARHFLEDFSLATRVARFHNVYGPWGTWYGGREKAPAAACRKIAEAVQRGDDRIEIWGDGEQTRSFTYIDDCVDGVRRLTRSDVEQPVNIGSSELVTINQLYAAVADIAGITPRYVHIDGPLGVRGRNSDNTLVQSRLKWEPTTTLREGLTHTYAWVAEQVAARALGADHHN</sequence>
<reference evidence="8" key="1">
    <citation type="submission" date="2020-05" db="EMBL/GenBank/DDBJ databases">
        <authorList>
            <person name="Chiriac C."/>
            <person name="Salcher M."/>
            <person name="Ghai R."/>
            <person name="Kavagutti S V."/>
        </authorList>
    </citation>
    <scope>NUCLEOTIDE SEQUENCE</scope>
</reference>
<evidence type="ECO:0000313" key="8">
    <source>
        <dbReference type="EMBL" id="CAB5009600.1"/>
    </source>
</evidence>